<dbReference type="EMBL" id="LQPR01000078">
    <property type="protein sequence ID" value="ORW64881.1"/>
    <property type="molecule type" value="Genomic_DNA"/>
</dbReference>
<feature type="transmembrane region" description="Helical" evidence="7">
    <location>
        <begin position="805"/>
        <end position="824"/>
    </location>
</feature>
<dbReference type="PANTHER" id="PTHR33406">
    <property type="entry name" value="MEMBRANE PROTEIN MJ1562-RELATED"/>
    <property type="match status" value="1"/>
</dbReference>
<dbReference type="NCBIfam" id="TIGR00833">
    <property type="entry name" value="actII"/>
    <property type="match status" value="1"/>
</dbReference>
<dbReference type="Proteomes" id="UP000193387">
    <property type="component" value="Unassembled WGS sequence"/>
</dbReference>
<proteinExistence type="inferred from homology"/>
<evidence type="ECO:0000259" key="8">
    <source>
        <dbReference type="Pfam" id="PF03176"/>
    </source>
</evidence>
<dbReference type="InterPro" id="IPR050545">
    <property type="entry name" value="Mycobact_MmpL"/>
</dbReference>
<keyword evidence="10" id="KW-1185">Reference proteome</keyword>
<dbReference type="FunFam" id="1.20.1640.10:FF:000020">
    <property type="entry name" value="Transmembrane transport protein MmpL10"/>
    <property type="match status" value="1"/>
</dbReference>
<feature type="transmembrane region" description="Helical" evidence="7">
    <location>
        <begin position="271"/>
        <end position="295"/>
    </location>
</feature>
<evidence type="ECO:0000256" key="6">
    <source>
        <dbReference type="ARBA" id="ARBA00023136"/>
    </source>
</evidence>
<keyword evidence="4 7" id="KW-0812">Transmembrane</keyword>
<evidence type="ECO:0000313" key="9">
    <source>
        <dbReference type="EMBL" id="ORW64881.1"/>
    </source>
</evidence>
<evidence type="ECO:0000256" key="5">
    <source>
        <dbReference type="ARBA" id="ARBA00022989"/>
    </source>
</evidence>
<feature type="transmembrane region" description="Helical" evidence="7">
    <location>
        <begin position="938"/>
        <end position="962"/>
    </location>
</feature>
<feature type="domain" description="Membrane transport protein MMPL" evidence="8">
    <location>
        <begin position="639"/>
        <end position="969"/>
    </location>
</feature>
<keyword evidence="6 7" id="KW-0472">Membrane</keyword>
<evidence type="ECO:0000256" key="2">
    <source>
        <dbReference type="ARBA" id="ARBA00010157"/>
    </source>
</evidence>
<feature type="domain" description="Membrane transport protein MMPL" evidence="8">
    <location>
        <begin position="30"/>
        <end position="359"/>
    </location>
</feature>
<dbReference type="InterPro" id="IPR004707">
    <property type="entry name" value="MmpL_fam"/>
</dbReference>
<feature type="transmembrane region" description="Helical" evidence="7">
    <location>
        <begin position="198"/>
        <end position="224"/>
    </location>
</feature>
<sequence>MMGCWAVLALVLPMTVPSLTEMSQRHPVAILPADAPSAATAKKINQAFHEAGSENVLLVLLTRNGGGKLQPGDEQVYRTLVDRLHQDTRDVVMLQDFLGTPPLKELLASKDGKAWILPVGLSGELGTPESYRAYNDVAGIVNRTVGGTAVRANLTGPAATVADLTDAGSHDRASIELAIAVSLLIILAVIYRNPVTMFLPLIMIGASLLTAQAVISGVSVLTGMAVSNQMIVLLSAMIAGAGTDYAVFLISRYHDYVRLGDDPERAVRKALASIGKVIAASAGTVGITFLGMGFAKLGVFSTVGLSLAIAVGVAFLAAVTLLPAILMVAGPRGWVGPRKERTAVFWRRTAVRIVRRPATYLTASLVVLLALASCAALVRFNYDDRKQLPGSVGSSVGYAALEQHFPVNQMIPEYLLVQSPHDLRTPQALADLEQMAQRVSQISGIASVRGITRPTGQSLEMAKATYQAGQVGKELGAGANLINDHDNDLNRLSSGAGLLADKLGDVRTQVNQAIGGVSGLVDALSMIQGTFGGGRTLGQLDTAAQLVGSLRQLGTAMQLYLGGTLDHFDWIDDVVAALDTSVVCDNSQMCSNARAQFHRLITARNDGTLGKIADLFKQLQSAQSTQTVSSMVNGLNKTMQSAAVSLHNLGLDSPGSARSKMAMMQNGANDLASAGRQLADGVQLLVGQVKKMGVGMGAASSFLTAMGHDASAPSMAGFNIPQGALDSEDFKKLAQTFISPDGHTVRYFVQTDRNPFSTAAMDQVNTVLDTAKGAQPNTTLADASVSISGYPATLRDTRDYYNHDIKLIVVVTVLVVLLILTVLLRAIIAPLYLVGSVILSFLSAVGIGVLVFQVLLGQEMHWSIPGLAFVVLVAVGADYNMLLASRLREESPFGVRSGVIRTVRSTGGVITAAGLIFAASMAGLLFSSIGTVVQSGFVIGVGILVDTFVVRSITVPAIAALLGRASWWPARPWEHAPVEEPAVKKTVFQAVADG</sequence>
<evidence type="ECO:0000313" key="10">
    <source>
        <dbReference type="Proteomes" id="UP000193387"/>
    </source>
</evidence>
<reference evidence="9 10" key="1">
    <citation type="submission" date="2016-01" db="EMBL/GenBank/DDBJ databases">
        <title>The new phylogeny of the genus Mycobacterium.</title>
        <authorList>
            <person name="Tarcisio F."/>
            <person name="Conor M."/>
            <person name="Antonella G."/>
            <person name="Elisabetta G."/>
            <person name="Giulia F.S."/>
            <person name="Sara T."/>
            <person name="Anna F."/>
            <person name="Clotilde B."/>
            <person name="Roberto B."/>
            <person name="Veronica D.S."/>
            <person name="Fabio R."/>
            <person name="Monica P."/>
            <person name="Olivier J."/>
            <person name="Enrico T."/>
            <person name="Nicola S."/>
        </authorList>
    </citation>
    <scope>NUCLEOTIDE SEQUENCE [LARGE SCALE GENOMIC DNA]</scope>
    <source>
        <strain evidence="9 10">DSM 44616</strain>
    </source>
</reference>
<keyword evidence="5 7" id="KW-1133">Transmembrane helix</keyword>
<evidence type="ECO:0000256" key="3">
    <source>
        <dbReference type="ARBA" id="ARBA00022475"/>
    </source>
</evidence>
<dbReference type="GO" id="GO:0005886">
    <property type="term" value="C:plasma membrane"/>
    <property type="evidence" value="ECO:0007669"/>
    <property type="project" value="UniProtKB-SubCell"/>
</dbReference>
<feature type="transmembrane region" description="Helical" evidence="7">
    <location>
        <begin position="905"/>
        <end position="926"/>
    </location>
</feature>
<feature type="transmembrane region" description="Helical" evidence="7">
    <location>
        <begin position="831"/>
        <end position="856"/>
    </location>
</feature>
<feature type="transmembrane region" description="Helical" evidence="7">
    <location>
        <begin position="358"/>
        <end position="378"/>
    </location>
</feature>
<comment type="caution">
    <text evidence="9">The sequence shown here is derived from an EMBL/GenBank/DDBJ whole genome shotgun (WGS) entry which is preliminary data.</text>
</comment>
<name>A0AAJ3NKV4_9MYCO</name>
<gene>
    <name evidence="9" type="ORF">AWC23_02320</name>
</gene>
<organism evidence="9 10">
    <name type="scientific">Mycobacterium saskatchewanense</name>
    <dbReference type="NCBI Taxonomy" id="220927"/>
    <lineage>
        <taxon>Bacteria</taxon>
        <taxon>Bacillati</taxon>
        <taxon>Actinomycetota</taxon>
        <taxon>Actinomycetes</taxon>
        <taxon>Mycobacteriales</taxon>
        <taxon>Mycobacteriaceae</taxon>
        <taxon>Mycobacterium</taxon>
        <taxon>Mycobacterium simiae complex</taxon>
    </lineage>
</organism>
<protein>
    <recommendedName>
        <fullName evidence="8">Membrane transport protein MMPL domain-containing protein</fullName>
    </recommendedName>
</protein>
<evidence type="ECO:0000256" key="7">
    <source>
        <dbReference type="SAM" id="Phobius"/>
    </source>
</evidence>
<dbReference type="InterPro" id="IPR004869">
    <property type="entry name" value="MMPL_dom"/>
</dbReference>
<dbReference type="SUPFAM" id="SSF82866">
    <property type="entry name" value="Multidrug efflux transporter AcrB transmembrane domain"/>
    <property type="match status" value="2"/>
</dbReference>
<feature type="transmembrane region" description="Helical" evidence="7">
    <location>
        <begin position="862"/>
        <end position="884"/>
    </location>
</feature>
<dbReference type="Pfam" id="PF03176">
    <property type="entry name" value="MMPL"/>
    <property type="match status" value="2"/>
</dbReference>
<keyword evidence="3" id="KW-1003">Cell membrane</keyword>
<dbReference type="Gene3D" id="1.20.1640.10">
    <property type="entry name" value="Multidrug efflux transporter AcrB transmembrane domain"/>
    <property type="match status" value="2"/>
</dbReference>
<accession>A0AAJ3NKV4</accession>
<feature type="transmembrane region" description="Helical" evidence="7">
    <location>
        <begin position="173"/>
        <end position="191"/>
    </location>
</feature>
<comment type="subcellular location">
    <subcellularLocation>
        <location evidence="1">Cell membrane</location>
        <topology evidence="1">Multi-pass membrane protein</topology>
    </subcellularLocation>
</comment>
<feature type="transmembrane region" description="Helical" evidence="7">
    <location>
        <begin position="307"/>
        <end position="329"/>
    </location>
</feature>
<evidence type="ECO:0000256" key="4">
    <source>
        <dbReference type="ARBA" id="ARBA00022692"/>
    </source>
</evidence>
<comment type="similarity">
    <text evidence="2">Belongs to the resistance-nodulation-cell division (RND) (TC 2.A.6) family. MmpL subfamily.</text>
</comment>
<dbReference type="AlphaFoldDB" id="A0AAJ3NKV4"/>
<evidence type="ECO:0000256" key="1">
    <source>
        <dbReference type="ARBA" id="ARBA00004651"/>
    </source>
</evidence>
<dbReference type="PANTHER" id="PTHR33406:SF6">
    <property type="entry name" value="MEMBRANE PROTEIN YDGH-RELATED"/>
    <property type="match status" value="1"/>
</dbReference>
<feature type="transmembrane region" description="Helical" evidence="7">
    <location>
        <begin position="230"/>
        <end position="250"/>
    </location>
</feature>
<dbReference type="FunFam" id="1.20.1640.10:FF:000018">
    <property type="entry name" value="Transmembrane transport protein MmpL10"/>
    <property type="match status" value="1"/>
</dbReference>